<comment type="caution">
    <text evidence="3">The sequence shown here is derived from an EMBL/GenBank/DDBJ whole genome shotgun (WGS) entry which is preliminary data.</text>
</comment>
<dbReference type="AlphaFoldDB" id="N6UI60"/>
<feature type="transmembrane region" description="Helical" evidence="2">
    <location>
        <begin position="39"/>
        <end position="63"/>
    </location>
</feature>
<keyword evidence="2" id="KW-0472">Membrane</keyword>
<evidence type="ECO:0000256" key="2">
    <source>
        <dbReference type="SAM" id="Phobius"/>
    </source>
</evidence>
<dbReference type="EMBL" id="AGWB01000036">
    <property type="protein sequence ID" value="ENN89928.1"/>
    <property type="molecule type" value="Genomic_DNA"/>
</dbReference>
<reference evidence="3 4" key="1">
    <citation type="journal article" date="2013" name="PLoS Genet.">
        <title>A gene transfer agent and a dynamic repertoire of secretion systems hold the keys to the explosive radiation of the emerging pathogen Bartonella.</title>
        <authorList>
            <person name="Guy L."/>
            <person name="Nystedt B."/>
            <person name="Toft C."/>
            <person name="Zaremba-Niedzwiedzka K."/>
            <person name="Berglund E.C."/>
            <person name="Granberg F."/>
            <person name="Naslund K."/>
            <person name="Eriksson A.S."/>
            <person name="Andersson S.G."/>
        </authorList>
    </citation>
    <scope>NUCLEOTIDE SEQUENCE [LARGE SCALE GENOMIC DNA]</scope>
    <source>
        <strain evidence="4">m02</strain>
    </source>
</reference>
<dbReference type="HOGENOM" id="CLU_145237_0_0_5"/>
<dbReference type="Proteomes" id="UP000014026">
    <property type="component" value="Unassembled WGS sequence"/>
</dbReference>
<gene>
    <name evidence="3" type="ORF">m02_11210</name>
</gene>
<evidence type="ECO:0000313" key="3">
    <source>
        <dbReference type="EMBL" id="ENN89928.1"/>
    </source>
</evidence>
<dbReference type="PATRIC" id="fig|1094492.3.peg.1200"/>
<dbReference type="RefSeq" id="WP_010702877.1">
    <property type="nucleotide sequence ID" value="NZ_KB915626.1"/>
</dbReference>
<organism evidence="3 4">
    <name type="scientific">Bartonella bovis m02</name>
    <dbReference type="NCBI Taxonomy" id="1094492"/>
    <lineage>
        <taxon>Bacteria</taxon>
        <taxon>Pseudomonadati</taxon>
        <taxon>Pseudomonadota</taxon>
        <taxon>Alphaproteobacteria</taxon>
        <taxon>Hyphomicrobiales</taxon>
        <taxon>Bartonellaceae</taxon>
        <taxon>Bartonella</taxon>
    </lineage>
</organism>
<evidence type="ECO:0000313" key="4">
    <source>
        <dbReference type="Proteomes" id="UP000014026"/>
    </source>
</evidence>
<name>N6UI60_9HYPH</name>
<protein>
    <submittedName>
        <fullName evidence="3">Putative membrane protein</fullName>
    </submittedName>
</protein>
<keyword evidence="2" id="KW-1133">Transmembrane helix</keyword>
<evidence type="ECO:0000256" key="1">
    <source>
        <dbReference type="SAM" id="MobiDB-lite"/>
    </source>
</evidence>
<keyword evidence="2" id="KW-0812">Transmembrane</keyword>
<proteinExistence type="predicted"/>
<feature type="region of interest" description="Disordered" evidence="1">
    <location>
        <begin position="1"/>
        <end position="22"/>
    </location>
</feature>
<sequence length="152" mass="17130">MTYNNMHAFEENHSEQRALSQDEPLNPAVERVRKKLMRLMIISISITIILILFVFAGIIYKIITPEIASKQTKSLSLQSDNLPFANHTLFLPPKAQIISQSLSDHHISLRILMPNGQTHFMIYNYHTGALIANLSVTMTQETAVTKPSSAIN</sequence>
<accession>N6UI60</accession>